<sequence length="494" mass="52425">MALALLSPSTPSHRILLRPIPFPSLPVARATSAGSFGLAFFCPLSRGSSSLQRTGAAGGVIDSAGEGSSEEPVAGWLSADLLRRISGAADADRVLDIVAESVEGAGAALGAPECNAIVSAAFDRGNIALALSVFEAMRSGFAGVGGWRWARPDVRTYALLVQRLAAAPRVADAIMIIDYVSRAGASSMDEVPFGIIVRCPTCMIAVAVVQPQDGTQIRSPSGTARTYRFATQNVTLPAQEGERVTISLAAPVNVYRDMGPLKVAARSQGFKPGEPMCLTNHINGQVSKLLRAPSKNKGTFFLSPYLLVGALAFLASTDAASAFIDPSLPRLVTATAIASAAIGTTLNGVVLPKIQKASPILTRKCFSIIMEGVLIKYFLAHKLIFSTRRDRVKRVRESLESTLLARIELMESYAKVNDKTVHGTAIHIFSPLNGADVLNMLSQLCSMIEIEVEMDSDVIAAEAASSAERISEQIQQLMEIDSLEEASISLVNLR</sequence>
<dbReference type="Gene3D" id="1.25.40.10">
    <property type="entry name" value="Tetratricopeptide repeat domain"/>
    <property type="match status" value="1"/>
</dbReference>
<dbReference type="SMR" id="A0A1D6KD21"/>
<dbReference type="PANTHER" id="PTHR37381">
    <property type="entry name" value="PENTATRICOPEPTIDE REPEAT (PPR) SUPERFAMILY PROTEIN"/>
    <property type="match status" value="1"/>
</dbReference>
<dbReference type="InterPro" id="IPR011990">
    <property type="entry name" value="TPR-like_helical_dom_sf"/>
</dbReference>
<proteinExistence type="predicted"/>
<dbReference type="InParanoid" id="A0A1D6KD21"/>
<dbReference type="AlphaFoldDB" id="A0A1D6KD21"/>
<dbReference type="PANTHER" id="PTHR37381:SF1">
    <property type="entry name" value="PENTATRICOPEPTIDE REPEAT (PPR) SUPERFAMILY PROTEIN"/>
    <property type="match status" value="1"/>
</dbReference>
<reference evidence="1" key="1">
    <citation type="submission" date="2015-12" db="EMBL/GenBank/DDBJ databases">
        <title>Update maize B73 reference genome by single molecule sequencing technologies.</title>
        <authorList>
            <consortium name="Maize Genome Sequencing Project"/>
            <person name="Ware D."/>
        </authorList>
    </citation>
    <scope>NUCLEOTIDE SEQUENCE [LARGE SCALE GENOMIC DNA]</scope>
    <source>
        <tissue evidence="1">Seedling</tissue>
    </source>
</reference>
<dbReference type="OMA" id="DINIYAM"/>
<evidence type="ECO:0000313" key="1">
    <source>
        <dbReference type="EMBL" id="ONM01135.1"/>
    </source>
</evidence>
<dbReference type="ExpressionAtlas" id="A0A1D6KD21">
    <property type="expression patterns" value="baseline and differential"/>
</dbReference>
<accession>A0A1D6KD21</accession>
<protein>
    <submittedName>
        <fullName evidence="1">Pentatricopeptide repeat (PPR) superfamily protein</fullName>
    </submittedName>
</protein>
<gene>
    <name evidence="1" type="ORF">ZEAMMB73_Zm00001d030581</name>
</gene>
<organism evidence="1">
    <name type="scientific">Zea mays</name>
    <name type="common">Maize</name>
    <dbReference type="NCBI Taxonomy" id="4577"/>
    <lineage>
        <taxon>Eukaryota</taxon>
        <taxon>Viridiplantae</taxon>
        <taxon>Streptophyta</taxon>
        <taxon>Embryophyta</taxon>
        <taxon>Tracheophyta</taxon>
        <taxon>Spermatophyta</taxon>
        <taxon>Magnoliopsida</taxon>
        <taxon>Liliopsida</taxon>
        <taxon>Poales</taxon>
        <taxon>Poaceae</taxon>
        <taxon>PACMAD clade</taxon>
        <taxon>Panicoideae</taxon>
        <taxon>Andropogonodae</taxon>
        <taxon>Andropogoneae</taxon>
        <taxon>Tripsacinae</taxon>
        <taxon>Zea</taxon>
    </lineage>
</organism>
<dbReference type="EMBL" id="CM007647">
    <property type="protein sequence ID" value="ONM01135.1"/>
    <property type="molecule type" value="Genomic_DNA"/>
</dbReference>
<name>A0A1D6KD21_MAIZE</name>